<feature type="transmembrane region" description="Helical" evidence="13">
    <location>
        <begin position="49"/>
        <end position="68"/>
    </location>
</feature>
<sequence>MQKYSITMRLLHWSTALLVFGLFGVGLWMRNLGYYDPLYQVLPYWHKSVGFLLAGLVAVRLLSRWWLAQPGPLASHQPWERRLAHAMHWLLYGLLLGLFASGYLIATADNRPASFFGWFDIPALFTAFENQEDVAGLVHEVCAWSLIGLVALHALAALKHHWLDRDHTLKRML</sequence>
<evidence type="ECO:0000256" key="6">
    <source>
        <dbReference type="ARBA" id="ARBA00022692"/>
    </source>
</evidence>
<evidence type="ECO:0000256" key="2">
    <source>
        <dbReference type="ARBA" id="ARBA00004651"/>
    </source>
</evidence>
<dbReference type="GO" id="GO:0020037">
    <property type="term" value="F:heme binding"/>
    <property type="evidence" value="ECO:0007669"/>
    <property type="project" value="TreeGrafter"/>
</dbReference>
<evidence type="ECO:0000256" key="8">
    <source>
        <dbReference type="ARBA" id="ARBA00022982"/>
    </source>
</evidence>
<dbReference type="AlphaFoldDB" id="A0AA50KP10"/>
<keyword evidence="16" id="KW-1185">Reference proteome</keyword>
<keyword evidence="4" id="KW-1003">Cell membrane</keyword>
<keyword evidence="6 13" id="KW-0812">Transmembrane</keyword>
<feature type="transmembrane region" description="Helical" evidence="13">
    <location>
        <begin position="10"/>
        <end position="29"/>
    </location>
</feature>
<evidence type="ECO:0000256" key="9">
    <source>
        <dbReference type="ARBA" id="ARBA00022989"/>
    </source>
</evidence>
<dbReference type="Gene3D" id="1.20.950.20">
    <property type="entry name" value="Transmembrane di-heme cytochromes, Chain C"/>
    <property type="match status" value="2"/>
</dbReference>
<name>A0AA50KP10_9GAMM</name>
<gene>
    <name evidence="15" type="ORF">PU634_16295</name>
</gene>
<feature type="transmembrane region" description="Helical" evidence="13">
    <location>
        <begin position="143"/>
        <end position="163"/>
    </location>
</feature>
<dbReference type="RefSeq" id="WP_306761887.1">
    <property type="nucleotide sequence ID" value="NZ_CP118224.1"/>
</dbReference>
<evidence type="ECO:0000256" key="3">
    <source>
        <dbReference type="ARBA" id="ARBA00022448"/>
    </source>
</evidence>
<dbReference type="SUPFAM" id="SSF81342">
    <property type="entry name" value="Transmembrane di-heme cytochromes"/>
    <property type="match status" value="1"/>
</dbReference>
<dbReference type="InterPro" id="IPR052168">
    <property type="entry name" value="Cytochrome_b561_oxidase"/>
</dbReference>
<reference evidence="15 16" key="1">
    <citation type="submission" date="2023-02" db="EMBL/GenBank/DDBJ databases">
        <title>Complete genome sequence of a novel bacterium Oceanimonas sp. NTOU-MSR1 isolated from marine coast sediment.</title>
        <authorList>
            <person name="Yang H.-T."/>
            <person name="Chen Y.-L."/>
            <person name="Ho Y.-N."/>
        </authorList>
    </citation>
    <scope>NUCLEOTIDE SEQUENCE [LARGE SCALE GENOMIC DNA]</scope>
    <source>
        <strain evidence="15 16">NTOU-MSR1</strain>
    </source>
</reference>
<evidence type="ECO:0000256" key="7">
    <source>
        <dbReference type="ARBA" id="ARBA00022723"/>
    </source>
</evidence>
<evidence type="ECO:0000256" key="4">
    <source>
        <dbReference type="ARBA" id="ARBA00022475"/>
    </source>
</evidence>
<comment type="similarity">
    <text evidence="12">Belongs to the cytochrome b561 family.</text>
</comment>
<comment type="subcellular location">
    <subcellularLocation>
        <location evidence="2">Cell membrane</location>
        <topology evidence="2">Multi-pass membrane protein</topology>
    </subcellularLocation>
</comment>
<dbReference type="GO" id="GO:0046872">
    <property type="term" value="F:metal ion binding"/>
    <property type="evidence" value="ECO:0007669"/>
    <property type="project" value="UniProtKB-KW"/>
</dbReference>
<dbReference type="KEGG" id="ope:PU634_16295"/>
<feature type="domain" description="Cytochrome b561 bacterial/Ni-hydrogenase" evidence="14">
    <location>
        <begin position="4"/>
        <end position="173"/>
    </location>
</feature>
<dbReference type="PANTHER" id="PTHR30529">
    <property type="entry name" value="CYTOCHROME B561"/>
    <property type="match status" value="1"/>
</dbReference>
<evidence type="ECO:0000313" key="16">
    <source>
        <dbReference type="Proteomes" id="UP001223802"/>
    </source>
</evidence>
<organism evidence="15 16">
    <name type="scientific">Oceanimonas pelagia</name>
    <dbReference type="NCBI Taxonomy" id="3028314"/>
    <lineage>
        <taxon>Bacteria</taxon>
        <taxon>Pseudomonadati</taxon>
        <taxon>Pseudomonadota</taxon>
        <taxon>Gammaproteobacteria</taxon>
        <taxon>Aeromonadales</taxon>
        <taxon>Aeromonadaceae</taxon>
        <taxon>Oceanimonas</taxon>
    </lineage>
</organism>
<proteinExistence type="inferred from homology"/>
<dbReference type="Pfam" id="PF01292">
    <property type="entry name" value="Ni_hydr_CYTB"/>
    <property type="match status" value="1"/>
</dbReference>
<dbReference type="Proteomes" id="UP001223802">
    <property type="component" value="Chromosome"/>
</dbReference>
<evidence type="ECO:0000256" key="10">
    <source>
        <dbReference type="ARBA" id="ARBA00023004"/>
    </source>
</evidence>
<evidence type="ECO:0000256" key="11">
    <source>
        <dbReference type="ARBA" id="ARBA00023136"/>
    </source>
</evidence>
<keyword evidence="9 13" id="KW-1133">Transmembrane helix</keyword>
<keyword evidence="10" id="KW-0408">Iron</keyword>
<evidence type="ECO:0000256" key="12">
    <source>
        <dbReference type="ARBA" id="ARBA00037975"/>
    </source>
</evidence>
<protein>
    <submittedName>
        <fullName evidence="15">Cytochrome b</fullName>
    </submittedName>
</protein>
<accession>A0AA50KP10</accession>
<keyword evidence="7" id="KW-0479">Metal-binding</keyword>
<keyword evidence="3" id="KW-0813">Transport</keyword>
<dbReference type="PANTHER" id="PTHR30529:SF1">
    <property type="entry name" value="CYTOCHROME B561 HOMOLOG 2"/>
    <property type="match status" value="1"/>
</dbReference>
<comment type="cofactor">
    <cofactor evidence="1">
        <name>heme b</name>
        <dbReference type="ChEBI" id="CHEBI:60344"/>
    </cofactor>
</comment>
<dbReference type="InterPro" id="IPR016174">
    <property type="entry name" value="Di-haem_cyt_TM"/>
</dbReference>
<evidence type="ECO:0000259" key="14">
    <source>
        <dbReference type="Pfam" id="PF01292"/>
    </source>
</evidence>
<dbReference type="GO" id="GO:0005886">
    <property type="term" value="C:plasma membrane"/>
    <property type="evidence" value="ECO:0007669"/>
    <property type="project" value="UniProtKB-SubCell"/>
</dbReference>
<keyword evidence="8" id="KW-0249">Electron transport</keyword>
<feature type="transmembrane region" description="Helical" evidence="13">
    <location>
        <begin position="89"/>
        <end position="106"/>
    </location>
</feature>
<dbReference type="EMBL" id="CP118224">
    <property type="protein sequence ID" value="WMC10611.1"/>
    <property type="molecule type" value="Genomic_DNA"/>
</dbReference>
<evidence type="ECO:0000313" key="15">
    <source>
        <dbReference type="EMBL" id="WMC10611.1"/>
    </source>
</evidence>
<dbReference type="InterPro" id="IPR011577">
    <property type="entry name" value="Cyt_b561_bac/Ni-Hgenase"/>
</dbReference>
<evidence type="ECO:0000256" key="13">
    <source>
        <dbReference type="SAM" id="Phobius"/>
    </source>
</evidence>
<dbReference type="GO" id="GO:0009055">
    <property type="term" value="F:electron transfer activity"/>
    <property type="evidence" value="ECO:0007669"/>
    <property type="project" value="InterPro"/>
</dbReference>
<keyword evidence="5" id="KW-0349">Heme</keyword>
<dbReference type="GO" id="GO:0022904">
    <property type="term" value="P:respiratory electron transport chain"/>
    <property type="evidence" value="ECO:0007669"/>
    <property type="project" value="InterPro"/>
</dbReference>
<keyword evidence="11 13" id="KW-0472">Membrane</keyword>
<evidence type="ECO:0000256" key="1">
    <source>
        <dbReference type="ARBA" id="ARBA00001970"/>
    </source>
</evidence>
<evidence type="ECO:0000256" key="5">
    <source>
        <dbReference type="ARBA" id="ARBA00022617"/>
    </source>
</evidence>